<feature type="region of interest" description="Disordered" evidence="1">
    <location>
        <begin position="1"/>
        <end position="194"/>
    </location>
</feature>
<accession>A0A9P7VZT7</accession>
<feature type="compositionally biased region" description="Pro residues" evidence="1">
    <location>
        <begin position="181"/>
        <end position="191"/>
    </location>
</feature>
<evidence type="ECO:0000313" key="3">
    <source>
        <dbReference type="EMBL" id="KAG7449445.1"/>
    </source>
</evidence>
<keyword evidence="2" id="KW-0472">Membrane</keyword>
<dbReference type="Proteomes" id="UP000812287">
    <property type="component" value="Unassembled WGS sequence"/>
</dbReference>
<gene>
    <name evidence="3" type="ORF">BT62DRAFT_684539</name>
</gene>
<sequence>MAKNKKGKQKQPDEQMHEKQQEPVPVPTPVPAFDAKDNDAGGLMDLGGGLLDDRPDQWGGGDPAKTGGGAGSDPWLENFDTQMHGGHWGAQPTHRPLGAAQNRRNSVAASTGSAWKQVPPAGKGPVQPNDFAAAWPDAGGQAFDDGGWGGGAGGGGDWGDEDSENYDSEDDYEEEPVPNHRQPPPPPPKPGALPVASWRGWSEEAKRLSKPNNYARFATQSPAALPKGFPGLANAQAHMMKQGNPYPGQANPYPGAAQQKRAVEVARKTLGVLAAAVMMGGVLVVVVMMAGVPAVVETMAGVTVAGVIMGLVEKMAGVPEEEEEETGESRE</sequence>
<protein>
    <submittedName>
        <fullName evidence="3">Uncharacterized protein</fullName>
    </submittedName>
</protein>
<feature type="compositionally biased region" description="Gly residues" evidence="1">
    <location>
        <begin position="58"/>
        <end position="71"/>
    </location>
</feature>
<dbReference type="GeneID" id="66104157"/>
<proteinExistence type="predicted"/>
<feature type="compositionally biased region" description="Acidic residues" evidence="1">
    <location>
        <begin position="158"/>
        <end position="176"/>
    </location>
</feature>
<evidence type="ECO:0000313" key="4">
    <source>
        <dbReference type="Proteomes" id="UP000812287"/>
    </source>
</evidence>
<dbReference type="AlphaFoldDB" id="A0A9P7VZT7"/>
<keyword evidence="4" id="KW-1185">Reference proteome</keyword>
<keyword evidence="2" id="KW-1133">Transmembrane helix</keyword>
<evidence type="ECO:0000256" key="2">
    <source>
        <dbReference type="SAM" id="Phobius"/>
    </source>
</evidence>
<name>A0A9P7VZT7_9AGAR</name>
<comment type="caution">
    <text evidence="3">The sequence shown here is derived from an EMBL/GenBank/DDBJ whole genome shotgun (WGS) entry which is preliminary data.</text>
</comment>
<dbReference type="EMBL" id="MU250528">
    <property type="protein sequence ID" value="KAG7449445.1"/>
    <property type="molecule type" value="Genomic_DNA"/>
</dbReference>
<evidence type="ECO:0000256" key="1">
    <source>
        <dbReference type="SAM" id="MobiDB-lite"/>
    </source>
</evidence>
<feature type="compositionally biased region" description="Basic and acidic residues" evidence="1">
    <location>
        <begin position="10"/>
        <end position="21"/>
    </location>
</feature>
<keyword evidence="2" id="KW-0812">Transmembrane</keyword>
<feature type="compositionally biased region" description="Gly residues" evidence="1">
    <location>
        <begin position="146"/>
        <end position="157"/>
    </location>
</feature>
<dbReference type="OrthoDB" id="10606443at2759"/>
<organism evidence="3 4">
    <name type="scientific">Guyanagaster necrorhizus</name>
    <dbReference type="NCBI Taxonomy" id="856835"/>
    <lineage>
        <taxon>Eukaryota</taxon>
        <taxon>Fungi</taxon>
        <taxon>Dikarya</taxon>
        <taxon>Basidiomycota</taxon>
        <taxon>Agaricomycotina</taxon>
        <taxon>Agaricomycetes</taxon>
        <taxon>Agaricomycetidae</taxon>
        <taxon>Agaricales</taxon>
        <taxon>Marasmiineae</taxon>
        <taxon>Physalacriaceae</taxon>
        <taxon>Guyanagaster</taxon>
    </lineage>
</organism>
<feature type="transmembrane region" description="Helical" evidence="2">
    <location>
        <begin position="270"/>
        <end position="288"/>
    </location>
</feature>
<dbReference type="RefSeq" id="XP_043042945.1">
    <property type="nucleotide sequence ID" value="XM_043181861.1"/>
</dbReference>
<feature type="compositionally biased region" description="Polar residues" evidence="1">
    <location>
        <begin position="102"/>
        <end position="114"/>
    </location>
</feature>
<reference evidence="3" key="1">
    <citation type="submission" date="2020-11" db="EMBL/GenBank/DDBJ databases">
        <title>Adaptations for nitrogen fixation in a non-lichenized fungal sporocarp promotes dispersal by wood-feeding termites.</title>
        <authorList>
            <consortium name="DOE Joint Genome Institute"/>
            <person name="Koch R.A."/>
            <person name="Yoon G."/>
            <person name="Arayal U."/>
            <person name="Lail K."/>
            <person name="Amirebrahimi M."/>
            <person name="Labutti K."/>
            <person name="Lipzen A."/>
            <person name="Riley R."/>
            <person name="Barry K."/>
            <person name="Henrissat B."/>
            <person name="Grigoriev I.V."/>
            <person name="Herr J.R."/>
            <person name="Aime M.C."/>
        </authorList>
    </citation>
    <scope>NUCLEOTIDE SEQUENCE</scope>
    <source>
        <strain evidence="3">MCA 3950</strain>
    </source>
</reference>